<dbReference type="Pfam" id="PF15324">
    <property type="entry name" value="TALPID3"/>
    <property type="match status" value="2"/>
</dbReference>
<evidence type="ECO:0000313" key="3">
    <source>
        <dbReference type="Ensembl" id="ENSSSCP00070052449.1"/>
    </source>
</evidence>
<feature type="coiled-coil region" evidence="1">
    <location>
        <begin position="196"/>
        <end position="226"/>
    </location>
</feature>
<dbReference type="PANTHER" id="PTHR15721">
    <property type="entry name" value="KIAA0586 PROTEIN"/>
    <property type="match status" value="1"/>
</dbReference>
<dbReference type="Ensembl" id="ENSSSCT00070061513.1">
    <property type="protein sequence ID" value="ENSSSCP00070052449.1"/>
    <property type="gene ID" value="ENSSSCG00070030552.1"/>
</dbReference>
<name>A0A4X1W7L1_PIG</name>
<evidence type="ECO:0000256" key="2">
    <source>
        <dbReference type="SAM" id="MobiDB-lite"/>
    </source>
</evidence>
<feature type="region of interest" description="Disordered" evidence="2">
    <location>
        <begin position="313"/>
        <end position="370"/>
    </location>
</feature>
<dbReference type="PANTHER" id="PTHR15721:SF2">
    <property type="entry name" value="PROTEIN TALPID3"/>
    <property type="match status" value="1"/>
</dbReference>
<feature type="region of interest" description="Disordered" evidence="2">
    <location>
        <begin position="1060"/>
        <end position="1086"/>
    </location>
</feature>
<dbReference type="InterPro" id="IPR029246">
    <property type="entry name" value="TALPID3"/>
</dbReference>
<dbReference type="GO" id="GO:0007224">
    <property type="term" value="P:smoothened signaling pathway"/>
    <property type="evidence" value="ECO:0007669"/>
    <property type="project" value="InterPro"/>
</dbReference>
<organism evidence="3 4">
    <name type="scientific">Sus scrofa</name>
    <name type="common">Pig</name>
    <dbReference type="NCBI Taxonomy" id="9823"/>
    <lineage>
        <taxon>Eukaryota</taxon>
        <taxon>Metazoa</taxon>
        <taxon>Chordata</taxon>
        <taxon>Craniata</taxon>
        <taxon>Vertebrata</taxon>
        <taxon>Euteleostomi</taxon>
        <taxon>Mammalia</taxon>
        <taxon>Eutheria</taxon>
        <taxon>Laurasiatheria</taxon>
        <taxon>Artiodactyla</taxon>
        <taxon>Suina</taxon>
        <taxon>Suidae</taxon>
        <taxon>Sus</taxon>
    </lineage>
</organism>
<evidence type="ECO:0000256" key="1">
    <source>
        <dbReference type="SAM" id="Coils"/>
    </source>
</evidence>
<evidence type="ECO:0000313" key="4">
    <source>
        <dbReference type="Proteomes" id="UP000314985"/>
    </source>
</evidence>
<dbReference type="Proteomes" id="UP000314985">
    <property type="component" value="Chromosome 1"/>
</dbReference>
<proteinExistence type="predicted"/>
<feature type="compositionally biased region" description="Basic and acidic residues" evidence="2">
    <location>
        <begin position="321"/>
        <end position="335"/>
    </location>
</feature>
<feature type="compositionally biased region" description="Basic and acidic residues" evidence="2">
    <location>
        <begin position="351"/>
        <end position="370"/>
    </location>
</feature>
<reference evidence="3" key="2">
    <citation type="submission" date="2025-08" db="UniProtKB">
        <authorList>
            <consortium name="Ensembl"/>
        </authorList>
    </citation>
    <scope>IDENTIFICATION</scope>
</reference>
<accession>A0A4X1W7L1</accession>
<gene>
    <name evidence="3" type="primary">KIAA0586</name>
</gene>
<feature type="coiled-coil region" evidence="1">
    <location>
        <begin position="482"/>
        <end position="509"/>
    </location>
</feature>
<reference evidence="3 4" key="1">
    <citation type="submission" date="2017-08" db="EMBL/GenBank/DDBJ databases">
        <title>USMARCv1.0.</title>
        <authorList>
            <person name="Hannum G.I."/>
            <person name="Koren S."/>
            <person name="Schroeder S.G."/>
            <person name="Chin S.C."/>
            <person name="Nonneman D.J."/>
            <person name="Becker S.A."/>
            <person name="Rosen B.D."/>
            <person name="Bickhart D.M."/>
            <person name="Putnam N.H."/>
            <person name="Green R.E."/>
            <person name="Tuggle C.K."/>
            <person name="Liu H."/>
            <person name="Rohrer G.A."/>
            <person name="Warr A."/>
            <person name="Hall R."/>
            <person name="Kim K."/>
            <person name="Hume D.A."/>
            <person name="Talbot R."/>
            <person name="Chow W."/>
            <person name="Howe K."/>
            <person name="Schwartz A.S."/>
            <person name="Watson M."/>
            <person name="Archibald A.L."/>
            <person name="Phillippy A.M."/>
            <person name="Smith T.P.L."/>
        </authorList>
    </citation>
    <scope>NUCLEOTIDE SEQUENCE [LARGE SCALE GENOMIC DNA]</scope>
</reference>
<protein>
    <submittedName>
        <fullName evidence="3">KIAA0586</fullName>
    </submittedName>
</protein>
<keyword evidence="1" id="KW-0175">Coiled coil</keyword>
<sequence length="1466" mass="160863">MKGSEFSLEKKKKVKIPARRLREVVSSSQGDNLALLKDKLSCVPPVLSANKCLPVRTGKSSNGTLPGSSDLTSVRNCQQPPLENSTVSENRFSKDVAVQGLPLDKTEENNRQANDIFISQYTMGQKDALRAVLKQKAQSMPVFKEVKVQLLEDASTEKDAVTQENRTSPSGIDSATTVAAATAAAIATAAPLIKVQSDLEAKVNSVTELLNKLQETDKQLQRVTEQQTSIQSKQEKLHCHDHEKQMSVFMEQHIRHLEKLQQQQIDIQTHFISAALKTSSFQPITGPPSRSVEEYSVKPDHVNFGSCNLSSDNTFASKQAPSREVEDMNFDKQKSPLETPTPRRFAPVPVSKDDKISKRENPMEEKENMEMSHHTGNIRLLEQILNNPDSLTRISESSGKTPLTRSKLGWQPERRNRFPSYEELGRAKVTMQKSDDILHDLGQNKKETNGILQPKESQIVSRLADLPQNSIKLQTTSTRSVLKDAEKILRGVQNNKKVLEENLEAIIRAKDGAAMYSFINALSTNREIPEKIRIRKTVDDWIKTISAEIQGLLKATTEVQDNDYTLQIYGKPVYQGHRSTLKKGPYLRFNSPSPKFRPQRPKVIERVKGTKVKSIRTQTDFYATKPTKVDSKLQHSITTLSPGDQQYLFSPSREMPTFSGTLEGHLIPMAILLGQTQSNSDSMPPAGVIINKPHPITVTTSIPPSLRKTETRVKKPNIAVVEMKSEKKNPPQLTVQVLPSVDIDSISNGSVDIGLSPSSLKEASPPLKTWIQTPEFMKADEEVKFPGTNFDEVIDIIQEEEQCDEIPEYSEPILEFNRSVKVVSTKYNGPPFPPVASTVQPTADVLDKVIQRKETLENSLIQWVEQEIMSRMISRLLPVQQQATANVSVSVSEASEPSTSDIVEGTSSGALQLFVDAGIPVNSDMIRHFVNEALAETIAVMLGDGEAKKQGPVVTSISGDVSTAHLPARACTPLPTPQPTPPCSPSPLPKECVLVKTPDSSPCVSDHDVALPVKEIFAEEGNDMPGITLVNTPAVTPATTPPPAAVLTPTLSETSIDQLKISSPELPKPWGDRDLPLEEENPSSLQEELHPRAIVMSVAKDEEPESMGVPVQPPPPEPVPVMALPTGTKAPAPTQMPSLDSSTTESTFSITVTETEPIDRLLSEGEILLNCGQKVVPKILGDEGLYMTNLNDSLSSTLQDALEMEDDPPSEGQVTRMSYRKIHADAILSLRAKQNQESLVQQQAACHSENLENSVDELSGGQRPSLTAENILLGHSAYTQEPVANTESSDQKCAPKPLSQQCDTVTGGVYEDSCASHGPMSLEELELQPHPHVALPKTLLTAQENDVKLSVAATDFPQYQQKEDQDVKQVEHKPVQSRLIHVRSKSDISLQPQQTSPGDMDQTQIEPTLYLASVFTGGKAVPLFTPQMSPPRMSLTVPSVNLEDGAQSLSINTIQGDTESSGADTF</sequence>